<comment type="caution">
    <text evidence="1">The sequence shown here is derived from an EMBL/GenBank/DDBJ whole genome shotgun (WGS) entry which is preliminary data.</text>
</comment>
<reference evidence="1 2" key="1">
    <citation type="submission" date="2024-01" db="EMBL/GenBank/DDBJ databases">
        <title>The genomes of 5 underutilized Papilionoideae crops provide insights into root nodulation and disease resistanc.</title>
        <authorList>
            <person name="Yuan L."/>
        </authorList>
    </citation>
    <scope>NUCLEOTIDE SEQUENCE [LARGE SCALE GENOMIC DNA]</scope>
    <source>
        <strain evidence="1">ZHUSHIDOU_FW_LH</strain>
        <tissue evidence="1">Leaf</tissue>
    </source>
</reference>
<organism evidence="1 2">
    <name type="scientific">Crotalaria pallida</name>
    <name type="common">Smooth rattlebox</name>
    <name type="synonym">Crotalaria striata</name>
    <dbReference type="NCBI Taxonomy" id="3830"/>
    <lineage>
        <taxon>Eukaryota</taxon>
        <taxon>Viridiplantae</taxon>
        <taxon>Streptophyta</taxon>
        <taxon>Embryophyta</taxon>
        <taxon>Tracheophyta</taxon>
        <taxon>Spermatophyta</taxon>
        <taxon>Magnoliopsida</taxon>
        <taxon>eudicotyledons</taxon>
        <taxon>Gunneridae</taxon>
        <taxon>Pentapetalae</taxon>
        <taxon>rosids</taxon>
        <taxon>fabids</taxon>
        <taxon>Fabales</taxon>
        <taxon>Fabaceae</taxon>
        <taxon>Papilionoideae</taxon>
        <taxon>50 kb inversion clade</taxon>
        <taxon>genistoids sensu lato</taxon>
        <taxon>core genistoids</taxon>
        <taxon>Crotalarieae</taxon>
        <taxon>Crotalaria</taxon>
    </lineage>
</organism>
<name>A0AAN9J2X9_CROPI</name>
<accession>A0AAN9J2X9</accession>
<proteinExistence type="predicted"/>
<protein>
    <submittedName>
        <fullName evidence="1">Uncharacterized protein</fullName>
    </submittedName>
</protein>
<evidence type="ECO:0000313" key="2">
    <source>
        <dbReference type="Proteomes" id="UP001372338"/>
    </source>
</evidence>
<dbReference type="Proteomes" id="UP001372338">
    <property type="component" value="Unassembled WGS sequence"/>
</dbReference>
<gene>
    <name evidence="1" type="ORF">RIF29_04921</name>
</gene>
<dbReference type="AlphaFoldDB" id="A0AAN9J2X9"/>
<keyword evidence="2" id="KW-1185">Reference proteome</keyword>
<evidence type="ECO:0000313" key="1">
    <source>
        <dbReference type="EMBL" id="KAK7290473.1"/>
    </source>
</evidence>
<dbReference type="EMBL" id="JAYWIO010000001">
    <property type="protein sequence ID" value="KAK7290473.1"/>
    <property type="molecule type" value="Genomic_DNA"/>
</dbReference>
<sequence length="114" mass="12891">MLNRDFWWNFTVMEEIDLLLIGEILSAPCFFQLHVFYVQLQTAGYWLYSTSLAGLRSSFVGSSLPWVIGCSMWVLCAKGLTVPLVVGYLGVRREDDSMVGAFQCNLSFYSSVRA</sequence>